<keyword evidence="1" id="KW-1133">Transmembrane helix</keyword>
<evidence type="ECO:0000313" key="3">
    <source>
        <dbReference type="Proteomes" id="UP000451233"/>
    </source>
</evidence>
<keyword evidence="3" id="KW-1185">Reference proteome</keyword>
<protein>
    <submittedName>
        <fullName evidence="2">Uncharacterized protein</fullName>
    </submittedName>
</protein>
<dbReference type="Proteomes" id="UP000451233">
    <property type="component" value="Unassembled WGS sequence"/>
</dbReference>
<dbReference type="EMBL" id="WVHS01000005">
    <property type="protein sequence ID" value="MXV17415.1"/>
    <property type="molecule type" value="Genomic_DNA"/>
</dbReference>
<evidence type="ECO:0000256" key="1">
    <source>
        <dbReference type="SAM" id="Phobius"/>
    </source>
</evidence>
<feature type="transmembrane region" description="Helical" evidence="1">
    <location>
        <begin position="12"/>
        <end position="29"/>
    </location>
</feature>
<reference evidence="2 3" key="1">
    <citation type="submission" date="2019-11" db="EMBL/GenBank/DDBJ databases">
        <title>Pedobacter sp. HMF7056 Genome sequencing and assembly.</title>
        <authorList>
            <person name="Kang H."/>
            <person name="Kim H."/>
            <person name="Joh K."/>
        </authorList>
    </citation>
    <scope>NUCLEOTIDE SEQUENCE [LARGE SCALE GENOMIC DNA]</scope>
    <source>
        <strain evidence="2 3">HMF7056</strain>
    </source>
</reference>
<name>A0A7K1Y2C8_9SPHI</name>
<dbReference type="RefSeq" id="WP_160908424.1">
    <property type="nucleotide sequence ID" value="NZ_WVHS01000005.1"/>
</dbReference>
<evidence type="ECO:0000313" key="2">
    <source>
        <dbReference type="EMBL" id="MXV17415.1"/>
    </source>
</evidence>
<dbReference type="AlphaFoldDB" id="A0A7K1Y2C8"/>
<proteinExistence type="predicted"/>
<keyword evidence="1" id="KW-0472">Membrane</keyword>
<keyword evidence="1" id="KW-0812">Transmembrane</keyword>
<comment type="caution">
    <text evidence="2">The sequence shown here is derived from an EMBL/GenBank/DDBJ whole genome shotgun (WGS) entry which is preliminary data.</text>
</comment>
<sequence>MSAANNAYGKRNLFLILFKKIVYLIFRGVKSLFKKRQGPGTIVLYRTSSQEEFSDYLSKLTWFIPDEDQLANTVMVCDAVYGLSKPSPYLSEVAPPPNAPKVKLVNDPEVKVLLTNSSIILLTHFRDIFNLNVLKNIGKIEIVDPYFFSYVESITWQNLFFNAMSSDQVTYYREFSLANFKQMSKDLGTKNSAVCFVTGPSFDTYKQYDLSSFDLKIICNSVVKNEEFLEYVGGADILAFADPVFHFGPSKYAASFREQMVKIVKKYHCYVFVPIKALPLILKEVAGLEHLFIGIDYVKKGFNFPSAENLSIKDNGNVLTNLMLPLSSVFATSIYIFGADGRNKSESYFWNHSKSAQFGDLMETAFQTHPSFFRDRVYTEYYDQHCKTVEELLQFGRDRGKDYHTITPSFIPALTGIKTDDYNR</sequence>
<organism evidence="2 3">
    <name type="scientific">Hufsiella ginkgonis</name>
    <dbReference type="NCBI Taxonomy" id="2695274"/>
    <lineage>
        <taxon>Bacteria</taxon>
        <taxon>Pseudomonadati</taxon>
        <taxon>Bacteroidota</taxon>
        <taxon>Sphingobacteriia</taxon>
        <taxon>Sphingobacteriales</taxon>
        <taxon>Sphingobacteriaceae</taxon>
        <taxon>Hufsiella</taxon>
    </lineage>
</organism>
<gene>
    <name evidence="2" type="ORF">GS398_19105</name>
</gene>
<accession>A0A7K1Y2C8</accession>